<name>A0A0A2MJL1_9FLAO</name>
<sequence length="211" mass="23410">MKNYVYWAVIATLATALLFSLKQCSSTKSQNYSVTKSLTDTLSHFTNVLGSQTASITILQADKKTLNNLILSKDAELARLSKEFAALKNITKYKTITAFDTITIAYTDTIACEFKRSGVINKPWYSFTYHSNQNALKIGTLTVPNTATIITGTKRKWFLGKEIVTTDITNSNPYIKVTEIKAAEVTVAVPWYKKWYLWLAIGAAGGTLIAN</sequence>
<evidence type="ECO:0000313" key="3">
    <source>
        <dbReference type="Proteomes" id="UP000030111"/>
    </source>
</evidence>
<gene>
    <name evidence="2" type="ORF">Q766_16095</name>
</gene>
<comment type="caution">
    <text evidence="2">The sequence shown here is derived from an EMBL/GenBank/DDBJ whole genome shotgun (WGS) entry which is preliminary data.</text>
</comment>
<dbReference type="RefSeq" id="WP_026989792.1">
    <property type="nucleotide sequence ID" value="NZ_AUGP01000002.1"/>
</dbReference>
<feature type="signal peptide" evidence="1">
    <location>
        <begin position="1"/>
        <end position="22"/>
    </location>
</feature>
<evidence type="ECO:0000256" key="1">
    <source>
        <dbReference type="SAM" id="SignalP"/>
    </source>
</evidence>
<protein>
    <submittedName>
        <fullName evidence="2">Uncharacterized protein</fullName>
    </submittedName>
</protein>
<accession>A0A0A2MJL1</accession>
<dbReference type="AlphaFoldDB" id="A0A0A2MJL1"/>
<dbReference type="OrthoDB" id="1356506at2"/>
<dbReference type="STRING" id="1121898.GCA_000422725_03699"/>
<feature type="chain" id="PRO_5002003316" evidence="1">
    <location>
        <begin position="23"/>
        <end position="211"/>
    </location>
</feature>
<keyword evidence="3" id="KW-1185">Reference proteome</keyword>
<keyword evidence="1" id="KW-0732">Signal</keyword>
<evidence type="ECO:0000313" key="2">
    <source>
        <dbReference type="EMBL" id="KGO91761.1"/>
    </source>
</evidence>
<reference evidence="2 3" key="1">
    <citation type="submission" date="2013-09" db="EMBL/GenBank/DDBJ databases">
        <authorList>
            <person name="Zeng Z."/>
            <person name="Chen C."/>
        </authorList>
    </citation>
    <scope>NUCLEOTIDE SEQUENCE [LARGE SCALE GENOMIC DNA]</scope>
    <source>
        <strain evidence="2 3">WB 4.1-42</strain>
    </source>
</reference>
<dbReference type="EMBL" id="JRLY01000015">
    <property type="protein sequence ID" value="KGO91761.1"/>
    <property type="molecule type" value="Genomic_DNA"/>
</dbReference>
<proteinExistence type="predicted"/>
<organism evidence="2 3">
    <name type="scientific">Flavobacterium subsaxonicum WB 4.1-42 = DSM 21790</name>
    <dbReference type="NCBI Taxonomy" id="1121898"/>
    <lineage>
        <taxon>Bacteria</taxon>
        <taxon>Pseudomonadati</taxon>
        <taxon>Bacteroidota</taxon>
        <taxon>Flavobacteriia</taxon>
        <taxon>Flavobacteriales</taxon>
        <taxon>Flavobacteriaceae</taxon>
        <taxon>Flavobacterium</taxon>
    </lineage>
</organism>
<dbReference type="eggNOG" id="ENOG50312JX">
    <property type="taxonomic scope" value="Bacteria"/>
</dbReference>
<dbReference type="Proteomes" id="UP000030111">
    <property type="component" value="Unassembled WGS sequence"/>
</dbReference>